<comment type="caution">
    <text evidence="2">The sequence shown here is derived from an EMBL/GenBank/DDBJ whole genome shotgun (WGS) entry which is preliminary data.</text>
</comment>
<evidence type="ECO:0000256" key="1">
    <source>
        <dbReference type="SAM" id="MobiDB-lite"/>
    </source>
</evidence>
<gene>
    <name evidence="2" type="ORF">C1J01_15125</name>
</gene>
<dbReference type="EMBL" id="POUD01000052">
    <property type="protein sequence ID" value="PZG18469.1"/>
    <property type="molecule type" value="Genomic_DNA"/>
</dbReference>
<dbReference type="OrthoDB" id="9858875at2"/>
<evidence type="ECO:0000313" key="2">
    <source>
        <dbReference type="EMBL" id="PZG18469.1"/>
    </source>
</evidence>
<dbReference type="Proteomes" id="UP000249304">
    <property type="component" value="Unassembled WGS sequence"/>
</dbReference>
<protein>
    <submittedName>
        <fullName evidence="2">Uncharacterized protein</fullName>
    </submittedName>
</protein>
<proteinExistence type="predicted"/>
<dbReference type="RefSeq" id="WP_111179601.1">
    <property type="nucleotide sequence ID" value="NZ_POUD01000052.1"/>
</dbReference>
<feature type="region of interest" description="Disordered" evidence="1">
    <location>
        <begin position="1"/>
        <end position="20"/>
    </location>
</feature>
<keyword evidence="3" id="KW-1185">Reference proteome</keyword>
<name>A0A2W2ENY5_9ACTN</name>
<organism evidence="2 3">
    <name type="scientific">Nonomuraea aridisoli</name>
    <dbReference type="NCBI Taxonomy" id="2070368"/>
    <lineage>
        <taxon>Bacteria</taxon>
        <taxon>Bacillati</taxon>
        <taxon>Actinomycetota</taxon>
        <taxon>Actinomycetes</taxon>
        <taxon>Streptosporangiales</taxon>
        <taxon>Streptosporangiaceae</taxon>
        <taxon>Nonomuraea</taxon>
    </lineage>
</organism>
<reference evidence="2 3" key="1">
    <citation type="submission" date="2018-01" db="EMBL/GenBank/DDBJ databases">
        <title>Draft genome sequence of Nonomuraea sp. KC333.</title>
        <authorList>
            <person name="Sahin N."/>
            <person name="Saygin H."/>
            <person name="Ay H."/>
        </authorList>
    </citation>
    <scope>NUCLEOTIDE SEQUENCE [LARGE SCALE GENOMIC DNA]</scope>
    <source>
        <strain evidence="2 3">KC333</strain>
    </source>
</reference>
<dbReference type="AlphaFoldDB" id="A0A2W2ENY5"/>
<accession>A0A2W2ENY5</accession>
<sequence length="131" mass="14458">MSWPNATKAAPSPGTSWPGDHQFLGLASRHAGGGVMPVTYGGDQGAMMRRDAEHAVRRHPLHEYEIAKYHPGLLDLHAVEEGMIYRYDHEGGGRELVAFVTCAYCDNGNPYEATHRGYPVPHHPRPPPRPP</sequence>
<evidence type="ECO:0000313" key="3">
    <source>
        <dbReference type="Proteomes" id="UP000249304"/>
    </source>
</evidence>